<evidence type="ECO:0000313" key="4">
    <source>
        <dbReference type="Proteomes" id="UP000184612"/>
    </source>
</evidence>
<name>A0A1M7YDG6_9FIRM</name>
<evidence type="ECO:0000256" key="2">
    <source>
        <dbReference type="SAM" id="SignalP"/>
    </source>
</evidence>
<dbReference type="SUPFAM" id="SSF53850">
    <property type="entry name" value="Periplasmic binding protein-like II"/>
    <property type="match status" value="1"/>
</dbReference>
<dbReference type="Gene3D" id="3.40.190.10">
    <property type="entry name" value="Periplasmic binding protein-like II"/>
    <property type="match status" value="2"/>
</dbReference>
<proteinExistence type="predicted"/>
<keyword evidence="4" id="KW-1185">Reference proteome</keyword>
<dbReference type="STRING" id="1121345.SAMN02745217_02849"/>
<dbReference type="EMBL" id="FRFD01000008">
    <property type="protein sequence ID" value="SHO50682.1"/>
    <property type="molecule type" value="Genomic_DNA"/>
</dbReference>
<dbReference type="InterPro" id="IPR050490">
    <property type="entry name" value="Bact_solute-bd_prot1"/>
</dbReference>
<dbReference type="AlphaFoldDB" id="A0A1M7YDG6"/>
<dbReference type="RefSeq" id="WP_073589512.1">
    <property type="nucleotide sequence ID" value="NZ_FRFD01000008.1"/>
</dbReference>
<gene>
    <name evidence="3" type="ORF">SAMN02745217_02849</name>
</gene>
<protein>
    <submittedName>
        <fullName evidence="3">Putative aldouronate transport system substrate-binding protein</fullName>
    </submittedName>
</protein>
<dbReference type="PANTHER" id="PTHR43649">
    <property type="entry name" value="ARABINOSE-BINDING PROTEIN-RELATED"/>
    <property type="match status" value="1"/>
</dbReference>
<accession>A0A1M7YDG6</accession>
<dbReference type="OrthoDB" id="2491264at2"/>
<keyword evidence="1 2" id="KW-0732">Signal</keyword>
<feature type="chain" id="PRO_5038835730" evidence="2">
    <location>
        <begin position="22"/>
        <end position="545"/>
    </location>
</feature>
<feature type="signal peptide" evidence="2">
    <location>
        <begin position="1"/>
        <end position="21"/>
    </location>
</feature>
<dbReference type="PANTHER" id="PTHR43649:SF33">
    <property type="entry name" value="POLYGALACTURONAN_RHAMNOGALACTURONAN-BINDING PROTEIN YTCQ"/>
    <property type="match status" value="1"/>
</dbReference>
<evidence type="ECO:0000256" key="1">
    <source>
        <dbReference type="ARBA" id="ARBA00022729"/>
    </source>
</evidence>
<organism evidence="3 4">
    <name type="scientific">Anaerocolumna xylanovorans DSM 12503</name>
    <dbReference type="NCBI Taxonomy" id="1121345"/>
    <lineage>
        <taxon>Bacteria</taxon>
        <taxon>Bacillati</taxon>
        <taxon>Bacillota</taxon>
        <taxon>Clostridia</taxon>
        <taxon>Lachnospirales</taxon>
        <taxon>Lachnospiraceae</taxon>
        <taxon>Anaerocolumna</taxon>
    </lineage>
</organism>
<sequence length="545" mass="60963">MKKLLKKAMCLGLAAILTVSAAGCSKGGEEKGGQTTGKTSGDSTVKEYNIFAGISSMSPDNSEKTLVKEMNEKMGVKIKWNSVAGDALTERKNVLFATGVDLPDAVMGASLTDYELNTYGSQGLLIPLNDYINDKTMPNLMKLIKERPDLLATCTMPDGNIYGLPSISEMGFQNTDGNTYYIGAIPQFTAINQEWLNNLGLKMPATIDELHDVLVAFRDKDANGNGDPDDEIPLSFMYNNWCAGMSTLFSAFGFTDYNDQHRAIENGKVLFNAARDEYRDAMEYFHKWYEEGLIDLEVFSQDASQYIAKGQSKEPILGCFTWWEIPEVVGSDCASMYTYLPFLSGKDGKSGVNLNEQGTTSHGAFSVTKECKNPETLLKWVDQLYDPMNSMQAIYGPIGEFFSETPDANGVYTTRELTGNETAGELKSKLELWGPTAQLTEDFGKYYYMEDRAQQRLDDLKNFWFKNVANYEYYPSVTFTVEETEIINDKIGDIQQLVSETGARWLTEGGAAKEWDSYKSRLDEMGLQDVIKCWQDAYDRYKAVK</sequence>
<dbReference type="Proteomes" id="UP000184612">
    <property type="component" value="Unassembled WGS sequence"/>
</dbReference>
<evidence type="ECO:0000313" key="3">
    <source>
        <dbReference type="EMBL" id="SHO50682.1"/>
    </source>
</evidence>
<dbReference type="PROSITE" id="PS51257">
    <property type="entry name" value="PROKAR_LIPOPROTEIN"/>
    <property type="match status" value="1"/>
</dbReference>
<reference evidence="3 4" key="1">
    <citation type="submission" date="2016-12" db="EMBL/GenBank/DDBJ databases">
        <authorList>
            <person name="Song W.-J."/>
            <person name="Kurnit D.M."/>
        </authorList>
    </citation>
    <scope>NUCLEOTIDE SEQUENCE [LARGE SCALE GENOMIC DNA]</scope>
    <source>
        <strain evidence="3 4">DSM 12503</strain>
    </source>
</reference>